<sequence>MNKKIFLGLAAGLMLFAACQNELYKNPLEDFKAPQGIYVTNKGTVQIFVEEGQSTAVKELKVALAQKNGEGIKVRIEAGDEAQLEAYNKKNNTEYLMLPKKMYNLSTDMVFEPGVTLQAIPLVLKDVEFPLAGDYALPIKIKEGSTTIIDGEDEVLLVLEKRIRTKSLRMKGYGSEKADMFPNDFKVDQWTMEVMVNRASYNANNRSICGTKLVQNAGPHDEIYTRFGDVTIDPNQLQIKTGSSQIDVEKSKFAAKPDTWYMLAFVYDGHKNMVYVNGELVAEREIRTGPYGLIGFWIGGSNELVREVRFWKTARTAKQLKAYTWKMVDPTDDNLLLYYPGNGKKRDAATGEIEDDETMIWDWSKNAKHLSKPSGATFDDNGGKYYTFPMEEK</sequence>
<dbReference type="OrthoDB" id="2582440at2"/>
<dbReference type="SUPFAM" id="SSF49899">
    <property type="entry name" value="Concanavalin A-like lectins/glucanases"/>
    <property type="match status" value="1"/>
</dbReference>
<evidence type="ECO:0000313" key="2">
    <source>
        <dbReference type="EMBL" id="ERI83848.1"/>
    </source>
</evidence>
<dbReference type="InterPro" id="IPR013320">
    <property type="entry name" value="ConA-like_dom_sf"/>
</dbReference>
<reference evidence="2 3" key="1">
    <citation type="submission" date="2013-08" db="EMBL/GenBank/DDBJ databases">
        <authorList>
            <person name="Weinstock G."/>
            <person name="Sodergren E."/>
            <person name="Wylie T."/>
            <person name="Fulton L."/>
            <person name="Fulton R."/>
            <person name="Fronick C."/>
            <person name="O'Laughlin M."/>
            <person name="Godfrey J."/>
            <person name="Miner T."/>
            <person name="Herter B."/>
            <person name="Appelbaum E."/>
            <person name="Cordes M."/>
            <person name="Lek S."/>
            <person name="Wollam A."/>
            <person name="Pepin K.H."/>
            <person name="Palsikar V.B."/>
            <person name="Mitreva M."/>
            <person name="Wilson R.K."/>
        </authorList>
    </citation>
    <scope>NUCLEOTIDE SEQUENCE [LARGE SCALE GENOMIC DNA]</scope>
    <source>
        <strain evidence="2 3">F0041</strain>
    </source>
</reference>
<dbReference type="HOGENOM" id="CLU_050496_0_1_10"/>
<accession>U2CIG6</accession>
<dbReference type="Pfam" id="PF13385">
    <property type="entry name" value="Laminin_G_3"/>
    <property type="match status" value="1"/>
</dbReference>
<dbReference type="Gene3D" id="2.60.40.1740">
    <property type="entry name" value="hypothetical protein (bacova_03559)"/>
    <property type="match status" value="1"/>
</dbReference>
<dbReference type="Gene3D" id="2.60.120.200">
    <property type="match status" value="1"/>
</dbReference>
<dbReference type="GO" id="GO:0004553">
    <property type="term" value="F:hydrolase activity, hydrolyzing O-glycosyl compounds"/>
    <property type="evidence" value="ECO:0007669"/>
    <property type="project" value="UniProtKB-ARBA"/>
</dbReference>
<dbReference type="RefSeq" id="WP_021646151.1">
    <property type="nucleotide sequence ID" value="NZ_KE993135.1"/>
</dbReference>
<dbReference type="InterPro" id="IPR013728">
    <property type="entry name" value="BT_3987-like_N"/>
</dbReference>
<dbReference type="Proteomes" id="UP000016496">
    <property type="component" value="Unassembled WGS sequence"/>
</dbReference>
<organism evidence="2 3">
    <name type="scientific">Bacteroides pyogenes F0041</name>
    <dbReference type="NCBI Taxonomy" id="1321819"/>
    <lineage>
        <taxon>Bacteria</taxon>
        <taxon>Pseudomonadati</taxon>
        <taxon>Bacteroidota</taxon>
        <taxon>Bacteroidia</taxon>
        <taxon>Bacteroidales</taxon>
        <taxon>Bacteroidaceae</taxon>
        <taxon>Bacteroides</taxon>
    </lineage>
</organism>
<dbReference type="EMBL" id="AWSV01000140">
    <property type="protein sequence ID" value="ERI83848.1"/>
    <property type="molecule type" value="Genomic_DNA"/>
</dbReference>
<gene>
    <name evidence="2" type="ORF">HMPREF1981_02605</name>
</gene>
<name>U2CIG6_9BACE</name>
<dbReference type="PATRIC" id="fig|1321819.3.peg.2406"/>
<comment type="caution">
    <text evidence="2">The sequence shown here is derived from an EMBL/GenBank/DDBJ whole genome shotgun (WGS) entry which is preliminary data.</text>
</comment>
<dbReference type="AlphaFoldDB" id="U2CIG6"/>
<dbReference type="Pfam" id="PF08522">
    <property type="entry name" value="BT_3987-like_N"/>
    <property type="match status" value="1"/>
</dbReference>
<evidence type="ECO:0000313" key="3">
    <source>
        <dbReference type="Proteomes" id="UP000016496"/>
    </source>
</evidence>
<evidence type="ECO:0000259" key="1">
    <source>
        <dbReference type="Pfam" id="PF08522"/>
    </source>
</evidence>
<proteinExistence type="predicted"/>
<feature type="domain" description="BT-3987-like N-terminal" evidence="1">
    <location>
        <begin position="37"/>
        <end position="145"/>
    </location>
</feature>
<dbReference type="GO" id="GO:0005975">
    <property type="term" value="P:carbohydrate metabolic process"/>
    <property type="evidence" value="ECO:0007669"/>
    <property type="project" value="UniProtKB-ARBA"/>
</dbReference>
<dbReference type="PROSITE" id="PS51257">
    <property type="entry name" value="PROKAR_LIPOPROTEIN"/>
    <property type="match status" value="1"/>
</dbReference>
<protein>
    <recommendedName>
        <fullName evidence="1">BT-3987-like N-terminal domain-containing protein</fullName>
    </recommendedName>
</protein>